<dbReference type="RefSeq" id="WP_023469230.1">
    <property type="nucleotide sequence ID" value="NZ_FMYN01000001.1"/>
</dbReference>
<dbReference type="GeneID" id="90837787"/>
<evidence type="ECO:0000313" key="10">
    <source>
        <dbReference type="EMBL" id="MEI4461863.1"/>
    </source>
</evidence>
<dbReference type="UniPathway" id="UPA00664"/>
<evidence type="ECO:0000313" key="8">
    <source>
        <dbReference type="EMBL" id="KSU50144.1"/>
    </source>
</evidence>
<dbReference type="PROSITE" id="PS01311">
    <property type="entry name" value="LGT"/>
    <property type="match status" value="1"/>
</dbReference>
<accession>A0A0V8GIR3</accession>
<gene>
    <name evidence="7 10" type="primary">lgt</name>
    <name evidence="8" type="ORF">AS033_01860</name>
    <name evidence="9" type="ORF">RSA11_05495</name>
    <name evidence="10" type="ORF">SZL87_05400</name>
</gene>
<evidence type="ECO:0000313" key="9">
    <source>
        <dbReference type="EMBL" id="KTR27438.1"/>
    </source>
</evidence>
<comment type="caution">
    <text evidence="8">The sequence shown here is derived from an EMBL/GenBank/DDBJ whole genome shotgun (WGS) entry which is preliminary data.</text>
</comment>
<sequence length="277" mass="31671">MGTLASVQPTFDRVAIELGPVPIYWYGIVIALGAVVGLLIAIFESKRIGFNEEYAVDVVIWSIPISIICARIYYVAFEWNYYSQHLDQIINIRQGGIAIHGAIIGAILTVIIYTRKKKISFWQIADILAPSLLFGQAVGRWGNFFNQEAHGGETTWSYLQDTLHLPNWIVNQMYIDGTYYLPTFLYESIWNIIGVILLIVWRMKFNPRRGYVFLGYLVWYSIGRFYIEGLRTDSLMMGDGLRTAQIVSICLIIFGVIMMVVRRNAVRYLDGSKKEAK</sequence>
<evidence type="ECO:0000256" key="1">
    <source>
        <dbReference type="ARBA" id="ARBA00007150"/>
    </source>
</evidence>
<evidence type="ECO:0000256" key="6">
    <source>
        <dbReference type="ARBA" id="ARBA00023136"/>
    </source>
</evidence>
<feature type="transmembrane region" description="Helical" evidence="7">
    <location>
        <begin position="97"/>
        <end position="114"/>
    </location>
</feature>
<evidence type="ECO:0000313" key="13">
    <source>
        <dbReference type="Proteomes" id="UP001387110"/>
    </source>
</evidence>
<feature type="transmembrane region" description="Helical" evidence="7">
    <location>
        <begin position="23"/>
        <end position="43"/>
    </location>
</feature>
<dbReference type="PANTHER" id="PTHR30589">
    <property type="entry name" value="PROLIPOPROTEIN DIACYLGLYCERYL TRANSFERASE"/>
    <property type="match status" value="1"/>
</dbReference>
<keyword evidence="4 7" id="KW-0812">Transmembrane</keyword>
<dbReference type="HAMAP" id="MF_01147">
    <property type="entry name" value="Lgt"/>
    <property type="match status" value="1"/>
</dbReference>
<dbReference type="NCBIfam" id="TIGR00544">
    <property type="entry name" value="lgt"/>
    <property type="match status" value="1"/>
</dbReference>
<keyword evidence="8" id="KW-0449">Lipoprotein</keyword>
<dbReference type="InterPro" id="IPR001640">
    <property type="entry name" value="Lgt"/>
</dbReference>
<dbReference type="EMBL" id="LDQV01000014">
    <property type="protein sequence ID" value="KTR27438.1"/>
    <property type="molecule type" value="Genomic_DNA"/>
</dbReference>
<reference evidence="8 11" key="1">
    <citation type="journal article" date="2015" name="Int. J. Syst. Evol. Microbiol.">
        <title>Exiguobacterium enclense sp. nov., isolated from sediment.</title>
        <authorList>
            <person name="Dastager S.G."/>
            <person name="Mawlankar R."/>
            <person name="Sonalkar V.V."/>
            <person name="Thorat M.N."/>
            <person name="Mual P."/>
            <person name="Verma A."/>
            <person name="Krishnamurthi S."/>
            <person name="Tang S.K."/>
            <person name="Li W.J."/>
        </authorList>
    </citation>
    <scope>NUCLEOTIDE SEQUENCE [LARGE SCALE GENOMIC DNA]</scope>
    <source>
        <strain evidence="8 11">NIO-1109</strain>
    </source>
</reference>
<dbReference type="OrthoDB" id="871140at2"/>
<dbReference type="EC" id="2.5.1.145" evidence="7"/>
<comment type="similarity">
    <text evidence="1 7">Belongs to the Lgt family.</text>
</comment>
<dbReference type="SMR" id="A0A0V8GIR3"/>
<dbReference type="GO" id="GO:0042158">
    <property type="term" value="P:lipoprotein biosynthetic process"/>
    <property type="evidence" value="ECO:0007669"/>
    <property type="project" value="UniProtKB-UniRule"/>
</dbReference>
<reference evidence="10 13" key="3">
    <citation type="submission" date="2023-12" db="EMBL/GenBank/DDBJ databases">
        <authorList>
            <person name="Easwaran N."/>
            <person name="Lazarus H.P.S."/>
        </authorList>
    </citation>
    <scope>NUCLEOTIDE SEQUENCE [LARGE SCALE GENOMIC DNA]</scope>
    <source>
        <strain evidence="10 13">VIT-2023</strain>
    </source>
</reference>
<dbReference type="Proteomes" id="UP000072605">
    <property type="component" value="Unassembled WGS sequence"/>
</dbReference>
<organism evidence="8 11">
    <name type="scientific">Exiguobacterium indicum</name>
    <dbReference type="NCBI Taxonomy" id="296995"/>
    <lineage>
        <taxon>Bacteria</taxon>
        <taxon>Bacillati</taxon>
        <taxon>Bacillota</taxon>
        <taxon>Bacilli</taxon>
        <taxon>Bacillales</taxon>
        <taxon>Bacillales Family XII. Incertae Sedis</taxon>
        <taxon>Exiguobacterium</taxon>
    </lineage>
</organism>
<evidence type="ECO:0000256" key="4">
    <source>
        <dbReference type="ARBA" id="ARBA00022692"/>
    </source>
</evidence>
<feature type="transmembrane region" description="Helical" evidence="7">
    <location>
        <begin position="243"/>
        <end position="261"/>
    </location>
</feature>
<dbReference type="EMBL" id="LNQL01000001">
    <property type="protein sequence ID" value="KSU50144.1"/>
    <property type="molecule type" value="Genomic_DNA"/>
</dbReference>
<evidence type="ECO:0000256" key="2">
    <source>
        <dbReference type="ARBA" id="ARBA00022475"/>
    </source>
</evidence>
<evidence type="ECO:0000313" key="12">
    <source>
        <dbReference type="Proteomes" id="UP000072605"/>
    </source>
</evidence>
<keyword evidence="13" id="KW-1185">Reference proteome</keyword>
<evidence type="ECO:0000313" key="11">
    <source>
        <dbReference type="Proteomes" id="UP000053797"/>
    </source>
</evidence>
<keyword evidence="2 7" id="KW-1003">Cell membrane</keyword>
<keyword evidence="3 7" id="KW-0808">Transferase</keyword>
<dbReference type="EMBL" id="JBAWKY010000001">
    <property type="protein sequence ID" value="MEI4461863.1"/>
    <property type="molecule type" value="Genomic_DNA"/>
</dbReference>
<comment type="pathway">
    <text evidence="7">Protein modification; lipoprotein biosynthesis (diacylglyceryl transfer).</text>
</comment>
<evidence type="ECO:0000256" key="7">
    <source>
        <dbReference type="HAMAP-Rule" id="MF_01147"/>
    </source>
</evidence>
<comment type="function">
    <text evidence="7">Catalyzes the transfer of the diacylglyceryl group from phosphatidylglycerol to the sulfhydryl group of the N-terminal cysteine of a prolipoprotein, the first step in the formation of mature lipoproteins.</text>
</comment>
<evidence type="ECO:0000256" key="3">
    <source>
        <dbReference type="ARBA" id="ARBA00022679"/>
    </source>
</evidence>
<dbReference type="Proteomes" id="UP001387110">
    <property type="component" value="Unassembled WGS sequence"/>
</dbReference>
<dbReference type="Proteomes" id="UP000053797">
    <property type="component" value="Unassembled WGS sequence"/>
</dbReference>
<dbReference type="GO" id="GO:0008961">
    <property type="term" value="F:phosphatidylglycerol-prolipoprotein diacylglyceryl transferase activity"/>
    <property type="evidence" value="ECO:0007669"/>
    <property type="project" value="UniProtKB-UniRule"/>
</dbReference>
<evidence type="ECO:0000256" key="5">
    <source>
        <dbReference type="ARBA" id="ARBA00022989"/>
    </source>
</evidence>
<feature type="transmembrane region" description="Helical" evidence="7">
    <location>
        <begin position="55"/>
        <end position="77"/>
    </location>
</feature>
<dbReference type="Pfam" id="PF01790">
    <property type="entry name" value="LGT"/>
    <property type="match status" value="1"/>
</dbReference>
<dbReference type="AlphaFoldDB" id="A0A0V8GIR3"/>
<dbReference type="GO" id="GO:0005886">
    <property type="term" value="C:plasma membrane"/>
    <property type="evidence" value="ECO:0007669"/>
    <property type="project" value="UniProtKB-SubCell"/>
</dbReference>
<comment type="subcellular location">
    <subcellularLocation>
        <location evidence="7">Cell membrane</location>
        <topology evidence="7">Multi-pass membrane protein</topology>
    </subcellularLocation>
</comment>
<protein>
    <recommendedName>
        <fullName evidence="7">Phosphatidylglycerol--prolipoprotein diacylglyceryl transferase</fullName>
        <ecNumber evidence="7">2.5.1.145</ecNumber>
    </recommendedName>
</protein>
<feature type="transmembrane region" description="Helical" evidence="7">
    <location>
        <begin position="210"/>
        <end position="227"/>
    </location>
</feature>
<name>A0A0V8GIR3_9BACL</name>
<keyword evidence="5 7" id="KW-1133">Transmembrane helix</keyword>
<comment type="catalytic activity">
    <reaction evidence="7">
        <text>L-cysteinyl-[prolipoprotein] + a 1,2-diacyl-sn-glycero-3-phospho-(1'-sn-glycerol) = an S-1,2-diacyl-sn-glyceryl-L-cysteinyl-[prolipoprotein] + sn-glycerol 1-phosphate + H(+)</text>
        <dbReference type="Rhea" id="RHEA:56712"/>
        <dbReference type="Rhea" id="RHEA-COMP:14679"/>
        <dbReference type="Rhea" id="RHEA-COMP:14680"/>
        <dbReference type="ChEBI" id="CHEBI:15378"/>
        <dbReference type="ChEBI" id="CHEBI:29950"/>
        <dbReference type="ChEBI" id="CHEBI:57685"/>
        <dbReference type="ChEBI" id="CHEBI:64716"/>
        <dbReference type="ChEBI" id="CHEBI:140658"/>
        <dbReference type="EC" id="2.5.1.145"/>
    </reaction>
</comment>
<feature type="binding site" evidence="7">
    <location>
        <position position="140"/>
    </location>
    <ligand>
        <name>a 1,2-diacyl-sn-glycero-3-phospho-(1'-sn-glycerol)</name>
        <dbReference type="ChEBI" id="CHEBI:64716"/>
    </ligand>
</feature>
<feature type="transmembrane region" description="Helical" evidence="7">
    <location>
        <begin position="179"/>
        <end position="201"/>
    </location>
</feature>
<dbReference type="PANTHER" id="PTHR30589:SF0">
    <property type="entry name" value="PHOSPHATIDYLGLYCEROL--PROLIPOPROTEIN DIACYLGLYCERYL TRANSFERASE"/>
    <property type="match status" value="1"/>
</dbReference>
<keyword evidence="6 7" id="KW-0472">Membrane</keyword>
<reference evidence="9 12" key="2">
    <citation type="journal article" date="2016" name="Front. Microbiol.">
        <title>Genomic Resource of Rice Seed Associated Bacteria.</title>
        <authorList>
            <person name="Midha S."/>
            <person name="Bansal K."/>
            <person name="Sharma S."/>
            <person name="Kumar N."/>
            <person name="Patil P.P."/>
            <person name="Chaudhry V."/>
            <person name="Patil P.B."/>
        </authorList>
    </citation>
    <scope>NUCLEOTIDE SEQUENCE [LARGE SCALE GENOMIC DNA]</scope>
    <source>
        <strain evidence="9 12">RSA11</strain>
    </source>
</reference>
<proteinExistence type="inferred from homology"/>